<organism evidence="1 2">
    <name type="scientific">Anaerotruncus colihominis</name>
    <dbReference type="NCBI Taxonomy" id="169435"/>
    <lineage>
        <taxon>Bacteria</taxon>
        <taxon>Bacillati</taxon>
        <taxon>Bacillota</taxon>
        <taxon>Clostridia</taxon>
        <taxon>Eubacteriales</taxon>
        <taxon>Oscillospiraceae</taxon>
        <taxon>Anaerotruncus</taxon>
    </lineage>
</organism>
<dbReference type="Proteomes" id="UP000446866">
    <property type="component" value="Unassembled WGS sequence"/>
</dbReference>
<name>A0A845QMI5_9FIRM</name>
<dbReference type="AlphaFoldDB" id="A0A845QMI5"/>
<reference evidence="1 2" key="1">
    <citation type="submission" date="2018-08" db="EMBL/GenBank/DDBJ databases">
        <title>Murine metabolic-syndrome-specific gut microbial biobank.</title>
        <authorList>
            <person name="Liu C."/>
        </authorList>
    </citation>
    <scope>NUCLEOTIDE SEQUENCE [LARGE SCALE GENOMIC DNA]</scope>
    <source>
        <strain evidence="1 2">28</strain>
    </source>
</reference>
<evidence type="ECO:0000313" key="2">
    <source>
        <dbReference type="Proteomes" id="UP000446866"/>
    </source>
</evidence>
<gene>
    <name evidence="1" type="ORF">D0435_09610</name>
</gene>
<dbReference type="EMBL" id="QXWK01000017">
    <property type="protein sequence ID" value="NBH61907.1"/>
    <property type="molecule type" value="Genomic_DNA"/>
</dbReference>
<evidence type="ECO:0000313" key="1">
    <source>
        <dbReference type="EMBL" id="NBH61907.1"/>
    </source>
</evidence>
<accession>A0A845QMI5</accession>
<sequence length="87" mass="9463">MAFLDKLTDAAAAIGDKANDAIEVTKIKTKINGEKKELEVDFAQLGRIYYDLIKAGAGAEQAALDLTAAIDARQEVLIELEEELKKL</sequence>
<keyword evidence="2" id="KW-1185">Reference proteome</keyword>
<dbReference type="RefSeq" id="WP_160202192.1">
    <property type="nucleotide sequence ID" value="NZ_QXWK01000017.1"/>
</dbReference>
<protein>
    <submittedName>
        <fullName evidence="1">Uncharacterized protein</fullName>
    </submittedName>
</protein>
<proteinExistence type="predicted"/>
<comment type="caution">
    <text evidence="1">The sequence shown here is derived from an EMBL/GenBank/DDBJ whole genome shotgun (WGS) entry which is preliminary data.</text>
</comment>